<keyword evidence="14" id="KW-1185">Reference proteome</keyword>
<comment type="pathway">
    <text evidence="10 12">Porphyrin-containing compound metabolism; heme A biosynthesis; heme A from heme O: step 1/1.</text>
</comment>
<dbReference type="GO" id="GO:0006784">
    <property type="term" value="P:heme A biosynthetic process"/>
    <property type="evidence" value="ECO:0007669"/>
    <property type="project" value="UniProtKB-UniRule"/>
</dbReference>
<feature type="transmembrane region" description="Helical" evidence="12">
    <location>
        <begin position="303"/>
        <end position="325"/>
    </location>
</feature>
<name>A0A2N9W403_9HYPH</name>
<gene>
    <name evidence="12" type="primary">ctaA</name>
    <name evidence="13" type="ORF">B5P45_01325</name>
</gene>
<keyword evidence="5 12" id="KW-1133">Transmembrane helix</keyword>
<feature type="binding site" description="axial binding residue" evidence="12">
    <location>
        <position position="272"/>
    </location>
    <ligand>
        <name>heme</name>
        <dbReference type="ChEBI" id="CHEBI:30413"/>
    </ligand>
    <ligandPart>
        <name>Fe</name>
        <dbReference type="ChEBI" id="CHEBI:18248"/>
    </ligandPart>
</feature>
<evidence type="ECO:0000256" key="9">
    <source>
        <dbReference type="ARBA" id="ARBA00023136"/>
    </source>
</evidence>
<dbReference type="RefSeq" id="WP_099999377.1">
    <property type="nucleotide sequence ID" value="NZ_CP017940.1"/>
</dbReference>
<organism evidence="13 14">
    <name type="scientific">Phyllobacterium zundukense</name>
    <dbReference type="NCBI Taxonomy" id="1867719"/>
    <lineage>
        <taxon>Bacteria</taxon>
        <taxon>Pseudomonadati</taxon>
        <taxon>Pseudomonadota</taxon>
        <taxon>Alphaproteobacteria</taxon>
        <taxon>Hyphomicrobiales</taxon>
        <taxon>Phyllobacteriaceae</taxon>
        <taxon>Phyllobacterium</taxon>
    </lineage>
</organism>
<comment type="function">
    <text evidence="12">Catalyzes the conversion of heme O to heme A by two successive hydroxylations of the methyl group at C8. The first hydroxylation forms heme I, the second hydroxylation results in an unstable dihydroxymethyl group, which spontaneously dehydrates, resulting in the formyl group of heme A.</text>
</comment>
<dbReference type="KEGG" id="pht:BLM14_10745"/>
<evidence type="ECO:0000256" key="1">
    <source>
        <dbReference type="ARBA" id="ARBA00001970"/>
    </source>
</evidence>
<keyword evidence="3 12" id="KW-0812">Transmembrane</keyword>
<dbReference type="PANTHER" id="PTHR23289">
    <property type="entry name" value="CYTOCHROME C OXIDASE ASSEMBLY PROTEIN COX15"/>
    <property type="match status" value="1"/>
</dbReference>
<dbReference type="InterPro" id="IPR023754">
    <property type="entry name" value="HemeA_Synthase_type2"/>
</dbReference>
<proteinExistence type="inferred from homology"/>
<evidence type="ECO:0000313" key="14">
    <source>
        <dbReference type="Proteomes" id="UP000232163"/>
    </source>
</evidence>
<comment type="subcellular location">
    <subcellularLocation>
        <location evidence="12">Cell membrane</location>
        <topology evidence="12">Multi-pass membrane protein</topology>
    </subcellularLocation>
    <subcellularLocation>
        <location evidence="2">Membrane</location>
        <topology evidence="2">Multi-pass membrane protein</topology>
    </subcellularLocation>
</comment>
<evidence type="ECO:0000256" key="4">
    <source>
        <dbReference type="ARBA" id="ARBA00022723"/>
    </source>
</evidence>
<feature type="transmembrane region" description="Helical" evidence="12">
    <location>
        <begin position="331"/>
        <end position="348"/>
    </location>
</feature>
<evidence type="ECO:0000256" key="2">
    <source>
        <dbReference type="ARBA" id="ARBA00004141"/>
    </source>
</evidence>
<feature type="transmembrane region" description="Helical" evidence="12">
    <location>
        <begin position="27"/>
        <end position="46"/>
    </location>
</feature>
<keyword evidence="7 12" id="KW-0408">Iron</keyword>
<dbReference type="GO" id="GO:0046872">
    <property type="term" value="F:metal ion binding"/>
    <property type="evidence" value="ECO:0007669"/>
    <property type="project" value="UniProtKB-KW"/>
</dbReference>
<evidence type="ECO:0000313" key="13">
    <source>
        <dbReference type="EMBL" id="PIO46471.1"/>
    </source>
</evidence>
<comment type="caution">
    <text evidence="13">The sequence shown here is derived from an EMBL/GenBank/DDBJ whole genome shotgun (WGS) entry which is preliminary data.</text>
</comment>
<evidence type="ECO:0000256" key="5">
    <source>
        <dbReference type="ARBA" id="ARBA00022989"/>
    </source>
</evidence>
<dbReference type="Pfam" id="PF02628">
    <property type="entry name" value="COX15-CtaA"/>
    <property type="match status" value="1"/>
</dbReference>
<dbReference type="PANTHER" id="PTHR23289:SF2">
    <property type="entry name" value="CYTOCHROME C OXIDASE ASSEMBLY PROTEIN COX15 HOMOLOG"/>
    <property type="match status" value="1"/>
</dbReference>
<comment type="catalytic activity">
    <reaction evidence="11">
        <text>Fe(II)-heme o + 2 A + H2O = Fe(II)-heme a + 2 AH2</text>
        <dbReference type="Rhea" id="RHEA:63388"/>
        <dbReference type="ChEBI" id="CHEBI:13193"/>
        <dbReference type="ChEBI" id="CHEBI:15377"/>
        <dbReference type="ChEBI" id="CHEBI:17499"/>
        <dbReference type="ChEBI" id="CHEBI:60530"/>
        <dbReference type="ChEBI" id="CHEBI:61715"/>
        <dbReference type="EC" id="1.17.99.9"/>
    </reaction>
    <physiologicalReaction direction="left-to-right" evidence="11">
        <dbReference type="Rhea" id="RHEA:63389"/>
    </physiologicalReaction>
</comment>
<dbReference type="EC" id="1.17.99.9" evidence="12"/>
<feature type="transmembrane region" description="Helical" evidence="12">
    <location>
        <begin position="209"/>
        <end position="230"/>
    </location>
</feature>
<keyword evidence="6 12" id="KW-0560">Oxidoreductase</keyword>
<dbReference type="EMBL" id="MZMT01000003">
    <property type="protein sequence ID" value="PIO46471.1"/>
    <property type="molecule type" value="Genomic_DNA"/>
</dbReference>
<comment type="subunit">
    <text evidence="12">Interacts with CtaB.</text>
</comment>
<dbReference type="InterPro" id="IPR003780">
    <property type="entry name" value="COX15/CtaA_fam"/>
</dbReference>
<evidence type="ECO:0000256" key="8">
    <source>
        <dbReference type="ARBA" id="ARBA00023133"/>
    </source>
</evidence>
<protein>
    <recommendedName>
        <fullName evidence="12">Heme A synthase</fullName>
        <shortName evidence="12">HAS</shortName>
        <ecNumber evidence="12">1.17.99.9</ecNumber>
    </recommendedName>
    <alternativeName>
        <fullName evidence="12">Cytochrome aa3-controlling protein</fullName>
    </alternativeName>
</protein>
<feature type="transmembrane region" description="Helical" evidence="12">
    <location>
        <begin position="140"/>
        <end position="157"/>
    </location>
</feature>
<dbReference type="GO" id="GO:0005886">
    <property type="term" value="C:plasma membrane"/>
    <property type="evidence" value="ECO:0007669"/>
    <property type="project" value="UniProtKB-SubCell"/>
</dbReference>
<comment type="cofactor">
    <cofactor evidence="1 12">
        <name>heme b</name>
        <dbReference type="ChEBI" id="CHEBI:60344"/>
    </cofactor>
</comment>
<dbReference type="Proteomes" id="UP000232163">
    <property type="component" value="Unassembled WGS sequence"/>
</dbReference>
<feature type="transmembrane region" description="Helical" evidence="12">
    <location>
        <begin position="110"/>
        <end position="128"/>
    </location>
</feature>
<keyword evidence="12" id="KW-1003">Cell membrane</keyword>
<feature type="binding site" description="axial binding residue" evidence="12">
    <location>
        <position position="333"/>
    </location>
    <ligand>
        <name>heme</name>
        <dbReference type="ChEBI" id="CHEBI:30413"/>
    </ligand>
    <ligandPart>
        <name>Fe</name>
        <dbReference type="ChEBI" id="CHEBI:18248"/>
    </ligandPart>
</feature>
<dbReference type="GO" id="GO:0120547">
    <property type="term" value="F:heme A synthase activity"/>
    <property type="evidence" value="ECO:0007669"/>
    <property type="project" value="UniProtKB-EC"/>
</dbReference>
<evidence type="ECO:0000256" key="10">
    <source>
        <dbReference type="ARBA" id="ARBA00044501"/>
    </source>
</evidence>
<dbReference type="UniPathway" id="UPA00269">
    <property type="reaction ID" value="UER00713"/>
</dbReference>
<evidence type="ECO:0000256" key="7">
    <source>
        <dbReference type="ARBA" id="ARBA00023004"/>
    </source>
</evidence>
<dbReference type="AlphaFoldDB" id="A0A2N9W403"/>
<evidence type="ECO:0000256" key="12">
    <source>
        <dbReference type="HAMAP-Rule" id="MF_01665"/>
    </source>
</evidence>
<feature type="transmembrane region" description="Helical" evidence="12">
    <location>
        <begin position="177"/>
        <end position="197"/>
    </location>
</feature>
<comment type="similarity">
    <text evidence="12">Belongs to the COX15/CtaA family. Type 2 subfamily.</text>
</comment>
<accession>A0A2N9W403</accession>
<keyword evidence="9 12" id="KW-0472">Membrane</keyword>
<dbReference type="HAMAP" id="MF_01665">
    <property type="entry name" value="HemeA_synth_type2"/>
    <property type="match status" value="1"/>
</dbReference>
<reference evidence="13 14" key="1">
    <citation type="journal article" date="2017" name="Int J Environ Stud">
        <title>Does the Miocene-Pliocene relict legume Oxytropis triphylla form nitrogen-fixing nodules with a combination of bacterial strains?</title>
        <authorList>
            <person name="Safronova V."/>
            <person name="Belimov A."/>
            <person name="Sazanova A."/>
            <person name="Kuznetsova I."/>
            <person name="Popova J."/>
            <person name="Andronov E."/>
            <person name="Verkhozina A."/>
            <person name="Tikhonovich I."/>
        </authorList>
    </citation>
    <scope>NUCLEOTIDE SEQUENCE [LARGE SCALE GENOMIC DNA]</scope>
    <source>
        <strain evidence="13 14">Tri-38</strain>
    </source>
</reference>
<feature type="transmembrane region" description="Helical" evidence="12">
    <location>
        <begin position="274"/>
        <end position="291"/>
    </location>
</feature>
<evidence type="ECO:0000256" key="3">
    <source>
        <dbReference type="ARBA" id="ARBA00022692"/>
    </source>
</evidence>
<evidence type="ECO:0000256" key="6">
    <source>
        <dbReference type="ARBA" id="ARBA00023002"/>
    </source>
</evidence>
<evidence type="ECO:0000256" key="11">
    <source>
        <dbReference type="ARBA" id="ARBA00048044"/>
    </source>
</evidence>
<sequence>MAAQTISEGTIASVQDSEARNRQYIRIWLYLVLIVLATIVIVGGATRMTGSGLSITEWKPIHGIIPPLGHEQWMEEFDKYRQIPQYQQLNKGMSLAEFQQIFWWEWAHRFLARGVGFLVALPLAYFWLTGRLERRLKPRMVGILALGGLQGAVGWWMVASGLVDRVDVSQYRLATHLTLACIIFAAVMYVARGLAVYSEAPASRSIQRLAGWFVVFVFIQIYLGALVAGLDAGLSYNTWPLMDGSVIPGDLFPIQPIWHNFFENPKTVQFVHRFFAYFVFVVAIWQAVSTMRHAPGTTHARRAVLLAVLVALQAAIGITTLLMQVPISLGLLHQGFAIIILGFSVAHWRATKGAYPLETEVVTGR</sequence>
<keyword evidence="8 12" id="KW-0350">Heme biosynthesis</keyword>
<keyword evidence="4 12" id="KW-0479">Metal-binding</keyword>
<dbReference type="OrthoDB" id="9793156at2"/>